<comment type="catalytic activity">
    <reaction evidence="6">
        <text>5-(methylsulfanyl)-D-ribulose 1-phosphate = 5-methylsulfanyl-2,3-dioxopentyl phosphate + H2O</text>
        <dbReference type="Rhea" id="RHEA:15549"/>
        <dbReference type="ChEBI" id="CHEBI:15377"/>
        <dbReference type="ChEBI" id="CHEBI:58548"/>
        <dbReference type="ChEBI" id="CHEBI:58828"/>
        <dbReference type="EC" id="4.2.1.109"/>
    </reaction>
</comment>
<dbReference type="GO" id="GO:0008270">
    <property type="term" value="F:zinc ion binding"/>
    <property type="evidence" value="ECO:0007669"/>
    <property type="project" value="UniProtKB-UniRule"/>
</dbReference>
<keyword evidence="9" id="KW-1185">Reference proteome</keyword>
<protein>
    <recommendedName>
        <fullName evidence="6">Methylthioribulose-1-phosphate dehydratase</fullName>
        <shortName evidence="6">MTRu-1-P dehydratase</shortName>
        <ecNumber evidence="6">4.2.1.109</ecNumber>
    </recommendedName>
</protein>
<keyword evidence="4 6" id="KW-0486">Methionine biosynthesis</keyword>
<dbReference type="SUPFAM" id="SSF53639">
    <property type="entry name" value="AraD/HMP-PK domain-like"/>
    <property type="match status" value="1"/>
</dbReference>
<dbReference type="UniPathway" id="UPA00904">
    <property type="reaction ID" value="UER00875"/>
</dbReference>
<evidence type="ECO:0000256" key="1">
    <source>
        <dbReference type="ARBA" id="ARBA00022605"/>
    </source>
</evidence>
<dbReference type="EMBL" id="LJCO01000008">
    <property type="protein sequence ID" value="KPV45556.1"/>
    <property type="molecule type" value="Genomic_DNA"/>
</dbReference>
<evidence type="ECO:0000313" key="9">
    <source>
        <dbReference type="Proteomes" id="UP000050482"/>
    </source>
</evidence>
<dbReference type="InterPro" id="IPR036409">
    <property type="entry name" value="Aldolase_II/adducin_N_sf"/>
</dbReference>
<dbReference type="PATRIC" id="fig|471514.4.peg.188"/>
<dbReference type="HAMAP" id="MF_01677">
    <property type="entry name" value="Salvage_MtnB"/>
    <property type="match status" value="1"/>
</dbReference>
<reference evidence="8 9" key="1">
    <citation type="submission" date="2015-09" db="EMBL/GenBank/DDBJ databases">
        <title>Draft genome sequence of Alicyclobacillus ferrooxydans DSM 22381.</title>
        <authorList>
            <person name="Hemp J."/>
        </authorList>
    </citation>
    <scope>NUCLEOTIDE SEQUENCE [LARGE SCALE GENOMIC DNA]</scope>
    <source>
        <strain evidence="8 9">TC-34</strain>
    </source>
</reference>
<comment type="pathway">
    <text evidence="6">Amino-acid biosynthesis; L-methionine biosynthesis via salvage pathway; L-methionine from S-methyl-5-thio-alpha-D-ribose 1-phosphate: step 2/6.</text>
</comment>
<comment type="cofactor">
    <cofactor evidence="6">
        <name>Zn(2+)</name>
        <dbReference type="ChEBI" id="CHEBI:29105"/>
    </cofactor>
    <text evidence="6">Binds 1 zinc ion per subunit.</text>
</comment>
<keyword evidence="3 6" id="KW-0862">Zinc</keyword>
<dbReference type="AlphaFoldDB" id="A0A0P9CJX3"/>
<dbReference type="SMART" id="SM01007">
    <property type="entry name" value="Aldolase_II"/>
    <property type="match status" value="1"/>
</dbReference>
<sequence length="211" mass="23223">MTSNQAILEAKQAVAKLAVDLSGRGWMPATSGNLSVRVDGTTDFCITPSGVDKGALQATDVLLLDLDGTVLEETRYRPSAETIVHQKLYASEECGSVLHVHTVYNNMVSQLYFNQGHVEFADHELLKALGHWEPDAKITLPIVENHADLQLLGQAVGEAAVAGVPGVLVRNHGIYAFGRKPFDAKRHLEAFEFLFEYHVRMLQLAQVPLHR</sequence>
<evidence type="ECO:0000259" key="7">
    <source>
        <dbReference type="SMART" id="SM01007"/>
    </source>
</evidence>
<comment type="caution">
    <text evidence="8">The sequence shown here is derived from an EMBL/GenBank/DDBJ whole genome shotgun (WGS) entry which is preliminary data.</text>
</comment>
<feature type="binding site" evidence="6">
    <location>
        <position position="99"/>
    </location>
    <ligand>
        <name>Zn(2+)</name>
        <dbReference type="ChEBI" id="CHEBI:29105"/>
    </ligand>
</feature>
<accession>A0A0P9CJX3</accession>
<keyword evidence="5 6" id="KW-0456">Lyase</keyword>
<evidence type="ECO:0000256" key="5">
    <source>
        <dbReference type="ARBA" id="ARBA00023239"/>
    </source>
</evidence>
<dbReference type="GO" id="GO:0019509">
    <property type="term" value="P:L-methionine salvage from methylthioadenosine"/>
    <property type="evidence" value="ECO:0007669"/>
    <property type="project" value="UniProtKB-UniRule"/>
</dbReference>
<feature type="binding site" evidence="6">
    <location>
        <position position="101"/>
    </location>
    <ligand>
        <name>Zn(2+)</name>
        <dbReference type="ChEBI" id="CHEBI:29105"/>
    </ligand>
</feature>
<dbReference type="GO" id="GO:0005737">
    <property type="term" value="C:cytoplasm"/>
    <property type="evidence" value="ECO:0007669"/>
    <property type="project" value="UniProtKB-UniRule"/>
</dbReference>
<evidence type="ECO:0000256" key="6">
    <source>
        <dbReference type="HAMAP-Rule" id="MF_01677"/>
    </source>
</evidence>
<organism evidence="8 9">
    <name type="scientific">Alicyclobacillus ferrooxydans</name>
    <dbReference type="NCBI Taxonomy" id="471514"/>
    <lineage>
        <taxon>Bacteria</taxon>
        <taxon>Bacillati</taxon>
        <taxon>Bacillota</taxon>
        <taxon>Bacilli</taxon>
        <taxon>Bacillales</taxon>
        <taxon>Alicyclobacillaceae</taxon>
        <taxon>Alicyclobacillus</taxon>
    </lineage>
</organism>
<name>A0A0P9CJX3_9BACL</name>
<keyword evidence="2 6" id="KW-0479">Metal-binding</keyword>
<evidence type="ECO:0000256" key="4">
    <source>
        <dbReference type="ARBA" id="ARBA00023167"/>
    </source>
</evidence>
<dbReference type="InterPro" id="IPR017714">
    <property type="entry name" value="MethylthioRu-1-P_deHdtase_MtnB"/>
</dbReference>
<dbReference type="Pfam" id="PF00596">
    <property type="entry name" value="Aldolase_II"/>
    <property type="match status" value="1"/>
</dbReference>
<dbReference type="PANTHER" id="PTHR10640">
    <property type="entry name" value="METHYLTHIORIBULOSE-1-PHOSPHATE DEHYDRATASE"/>
    <property type="match status" value="1"/>
</dbReference>
<dbReference type="STRING" id="471514.AN477_01040"/>
<dbReference type="RefSeq" id="WP_245631667.1">
    <property type="nucleotide sequence ID" value="NZ_LJCO01000008.1"/>
</dbReference>
<comment type="similarity">
    <text evidence="6">Belongs to the aldolase class II family. MtnB subfamily.</text>
</comment>
<dbReference type="InterPro" id="IPR001303">
    <property type="entry name" value="Aldolase_II/adducin_N"/>
</dbReference>
<dbReference type="GO" id="GO:0046570">
    <property type="term" value="F:methylthioribulose 1-phosphate dehydratase activity"/>
    <property type="evidence" value="ECO:0007669"/>
    <property type="project" value="UniProtKB-UniRule"/>
</dbReference>
<dbReference type="Proteomes" id="UP000050482">
    <property type="component" value="Unassembled WGS sequence"/>
</dbReference>
<dbReference type="NCBIfam" id="TIGR03328">
    <property type="entry name" value="salvage_mtnB"/>
    <property type="match status" value="1"/>
</dbReference>
<evidence type="ECO:0000313" key="8">
    <source>
        <dbReference type="EMBL" id="KPV45556.1"/>
    </source>
</evidence>
<keyword evidence="1 6" id="KW-0028">Amino-acid biosynthesis</keyword>
<proteinExistence type="inferred from homology"/>
<evidence type="ECO:0000256" key="2">
    <source>
        <dbReference type="ARBA" id="ARBA00022723"/>
    </source>
</evidence>
<dbReference type="EC" id="4.2.1.109" evidence="6"/>
<dbReference type="Gene3D" id="3.40.225.10">
    <property type="entry name" value="Class II aldolase/adducin N-terminal domain"/>
    <property type="match status" value="1"/>
</dbReference>
<gene>
    <name evidence="6" type="primary">mtnB</name>
    <name evidence="8" type="ORF">AN477_01040</name>
</gene>
<dbReference type="PANTHER" id="PTHR10640:SF7">
    <property type="entry name" value="METHYLTHIORIBULOSE-1-PHOSPHATE DEHYDRATASE"/>
    <property type="match status" value="1"/>
</dbReference>
<comment type="function">
    <text evidence="6">Catalyzes the dehydration of methylthioribulose-1-phosphate (MTRu-1-P) into 2,3-diketo-5-methylthiopentyl-1-phosphate (DK-MTP-1-P).</text>
</comment>
<feature type="domain" description="Class II aldolase/adducin N-terminal" evidence="7">
    <location>
        <begin position="12"/>
        <end position="199"/>
    </location>
</feature>
<evidence type="ECO:0000256" key="3">
    <source>
        <dbReference type="ARBA" id="ARBA00022833"/>
    </source>
</evidence>